<feature type="compositionally biased region" description="Polar residues" evidence="11">
    <location>
        <begin position="546"/>
        <end position="557"/>
    </location>
</feature>
<evidence type="ECO:0000256" key="3">
    <source>
        <dbReference type="ARBA" id="ARBA00022490"/>
    </source>
</evidence>
<evidence type="ECO:0000256" key="5">
    <source>
        <dbReference type="ARBA" id="ARBA00022771"/>
    </source>
</evidence>
<dbReference type="GO" id="GO:0099536">
    <property type="term" value="P:synaptic signaling"/>
    <property type="evidence" value="ECO:0007669"/>
    <property type="project" value="TreeGrafter"/>
</dbReference>
<feature type="coiled-coil region" evidence="10">
    <location>
        <begin position="341"/>
        <end position="390"/>
    </location>
</feature>
<evidence type="ECO:0000256" key="1">
    <source>
        <dbReference type="ARBA" id="ARBA00004245"/>
    </source>
</evidence>
<dbReference type="SMART" id="SM00291">
    <property type="entry name" value="ZnF_ZZ"/>
    <property type="match status" value="1"/>
</dbReference>
<feature type="non-terminal residue" evidence="13">
    <location>
        <position position="644"/>
    </location>
</feature>
<feature type="non-terminal residue" evidence="13">
    <location>
        <position position="1"/>
    </location>
</feature>
<evidence type="ECO:0000313" key="13">
    <source>
        <dbReference type="EMBL" id="KAG5321755.1"/>
    </source>
</evidence>
<comment type="caution">
    <text evidence="13">The sequence shown here is derived from an EMBL/GenBank/DDBJ whole genome shotgun (WGS) entry which is preliminary data.</text>
</comment>
<sequence length="644" mass="72926">YSIMENIMRSMQECNAIRYPSYRTAAKMQILHRELNMTHVQLELIAGVFERHRLSITENCVNLEPSEIEDVLSDIYFAAQKESNFNFDVDLVTKLATNYILNTFDKQNTGNILVFSVKVALVLLCNGKLQEKYGYLYQQLADHNACLSRAGLHTLLTNICKITEMLGESIAYGHEQIQSHIDACFIKSQGGLGITEVEFAAWIMQEPSLLVWITTFNRIKSAEHIVHNIRCSSCKVTPVQGPRYTCLKCTGYHQCQDCFLLGKTSNKHKLKHPIREFCVKTSHREITKLILELIRNKLRLCPTRTVPVEDSVVNAASNETRRTDYNSLRSTVKRKILTDPQKELQSIIMHLEEENRQLQIELLDIQGTKAERLQRHRATIESQLQRLKLLKKYLFTDTAQVPQIITRMQSTPMLPSLASRLTALPLEFELSPIIRQDNTNQSGAKLQRRNDTLTLDNFNTSSPIECTTEENNANALPCIEEASMSTGFANISESNHIELSTWIGGTRRRELNATDSGFSQWLVAGNSSNCKEDNYATNTAISSTDNDTSLIASQSPSGIHRDNTPSSLQRPDKHSQHSSLQNIQGDLNDILDRLQNMVANDCFDESYDGNDNCKLKRATTEMEDLLTGLIEGMESRKSKLTTIV</sequence>
<evidence type="ECO:0000256" key="8">
    <source>
        <dbReference type="ARBA" id="ARBA00023212"/>
    </source>
</evidence>
<keyword evidence="10" id="KW-0175">Coiled coil</keyword>
<reference evidence="13 14" key="1">
    <citation type="submission" date="2020-02" db="EMBL/GenBank/DDBJ databases">
        <title>Relaxed selection underlies rapid genomic changes in the transitions from sociality to social parasitism in ants.</title>
        <authorList>
            <person name="Bi X."/>
        </authorList>
    </citation>
    <scope>NUCLEOTIDE SEQUENCE [LARGE SCALE GENOMIC DNA]</scope>
    <source>
        <strain evidence="13">BGI-DK2014b</strain>
        <tissue evidence="13">Whole body</tissue>
    </source>
</reference>
<dbReference type="Gene3D" id="1.10.238.10">
    <property type="entry name" value="EF-hand"/>
    <property type="match status" value="2"/>
</dbReference>
<dbReference type="GO" id="GO:0045202">
    <property type="term" value="C:synapse"/>
    <property type="evidence" value="ECO:0007669"/>
    <property type="project" value="GOC"/>
</dbReference>
<dbReference type="AlphaFoldDB" id="A0A836ETE8"/>
<keyword evidence="14" id="KW-1185">Reference proteome</keyword>
<dbReference type="Pfam" id="PF09068">
    <property type="entry name" value="EF-hand_2"/>
    <property type="match status" value="1"/>
</dbReference>
<dbReference type="OrthoDB" id="10014385at2759"/>
<keyword evidence="7" id="KW-0106">Calcium</keyword>
<dbReference type="SUPFAM" id="SSF57850">
    <property type="entry name" value="RING/U-box"/>
    <property type="match status" value="1"/>
</dbReference>
<evidence type="ECO:0000256" key="7">
    <source>
        <dbReference type="ARBA" id="ARBA00022837"/>
    </source>
</evidence>
<dbReference type="PANTHER" id="PTHR12268">
    <property type="entry name" value="E3 UBIQUITIN-PROTEIN LIGASE KCMF1"/>
    <property type="match status" value="1"/>
</dbReference>
<evidence type="ECO:0000256" key="6">
    <source>
        <dbReference type="ARBA" id="ARBA00022833"/>
    </source>
</evidence>
<evidence type="ECO:0000259" key="12">
    <source>
        <dbReference type="PROSITE" id="PS50135"/>
    </source>
</evidence>
<evidence type="ECO:0000256" key="9">
    <source>
        <dbReference type="PROSITE-ProRule" id="PRU00228"/>
    </source>
</evidence>
<keyword evidence="3" id="KW-0963">Cytoplasm</keyword>
<keyword evidence="6" id="KW-0862">Zinc</keyword>
<evidence type="ECO:0000256" key="2">
    <source>
        <dbReference type="ARBA" id="ARBA00004278"/>
    </source>
</evidence>
<dbReference type="GO" id="GO:0008270">
    <property type="term" value="F:zinc ion binding"/>
    <property type="evidence" value="ECO:0007669"/>
    <property type="project" value="UniProtKB-KW"/>
</dbReference>
<dbReference type="Gene3D" id="3.30.60.90">
    <property type="match status" value="1"/>
</dbReference>
<dbReference type="InterPro" id="IPR011992">
    <property type="entry name" value="EF-hand-dom_pair"/>
</dbReference>
<dbReference type="CDD" id="cd16245">
    <property type="entry name" value="EFh_DAH"/>
    <property type="match status" value="1"/>
</dbReference>
<feature type="domain" description="ZZ-type" evidence="12">
    <location>
        <begin position="226"/>
        <end position="282"/>
    </location>
</feature>
<dbReference type="InterPro" id="IPR043145">
    <property type="entry name" value="Znf_ZZ_sf"/>
</dbReference>
<dbReference type="GO" id="GO:0016010">
    <property type="term" value="C:dystrophin-associated glycoprotein complex"/>
    <property type="evidence" value="ECO:0007669"/>
    <property type="project" value="UniProtKB-ARBA"/>
</dbReference>
<dbReference type="PROSITE" id="PS50135">
    <property type="entry name" value="ZF_ZZ_2"/>
    <property type="match status" value="1"/>
</dbReference>
<dbReference type="InterPro" id="IPR000433">
    <property type="entry name" value="Znf_ZZ"/>
</dbReference>
<dbReference type="InterPro" id="IPR015154">
    <property type="entry name" value="EF-hand_dom_typ2"/>
</dbReference>
<dbReference type="Gene3D" id="6.10.140.70">
    <property type="match status" value="1"/>
</dbReference>
<feature type="region of interest" description="Disordered" evidence="11">
    <location>
        <begin position="546"/>
        <end position="580"/>
    </location>
</feature>
<dbReference type="SUPFAM" id="SSF47473">
    <property type="entry name" value="EF-hand"/>
    <property type="match status" value="2"/>
</dbReference>
<keyword evidence="8" id="KW-0206">Cytoskeleton</keyword>
<dbReference type="Pfam" id="PF09069">
    <property type="entry name" value="EF-hand_3"/>
    <property type="match status" value="1"/>
</dbReference>
<dbReference type="GO" id="GO:0046716">
    <property type="term" value="P:muscle cell cellular homeostasis"/>
    <property type="evidence" value="ECO:0007669"/>
    <property type="project" value="UniProtKB-ARBA"/>
</dbReference>
<gene>
    <name evidence="13" type="primary">Dys_5</name>
    <name evidence="13" type="ORF">G6Z77_0000270</name>
</gene>
<protein>
    <submittedName>
        <fullName evidence="13">DMDD protein</fullName>
    </submittedName>
</protein>
<comment type="subcellular location">
    <subcellularLocation>
        <location evidence="2">Cell membrane</location>
        <location evidence="2">Sarcolemma</location>
        <topology evidence="2">Peripheral membrane protein</topology>
        <orientation evidence="2">Cytoplasmic side</orientation>
    </subcellularLocation>
    <subcellularLocation>
        <location evidence="1">Cytoplasm</location>
        <location evidence="1">Cytoskeleton</location>
    </subcellularLocation>
</comment>
<accession>A0A836ETE8</accession>
<dbReference type="EMBL" id="JAANIB010009596">
    <property type="protein sequence ID" value="KAG5321755.1"/>
    <property type="molecule type" value="Genomic_DNA"/>
</dbReference>
<evidence type="ECO:0000256" key="11">
    <source>
        <dbReference type="SAM" id="MobiDB-lite"/>
    </source>
</evidence>
<evidence type="ECO:0000313" key="14">
    <source>
        <dbReference type="Proteomes" id="UP000670152"/>
    </source>
</evidence>
<evidence type="ECO:0000256" key="10">
    <source>
        <dbReference type="SAM" id="Coils"/>
    </source>
</evidence>
<dbReference type="InterPro" id="IPR015153">
    <property type="entry name" value="EF-hand_dom_typ1"/>
</dbReference>
<name>A0A836ETE8_9HYME</name>
<evidence type="ECO:0000256" key="4">
    <source>
        <dbReference type="ARBA" id="ARBA00022723"/>
    </source>
</evidence>
<dbReference type="GO" id="GO:0050804">
    <property type="term" value="P:modulation of chemical synaptic transmission"/>
    <property type="evidence" value="ECO:0007669"/>
    <property type="project" value="UniProtKB-ARBA"/>
</dbReference>
<keyword evidence="4" id="KW-0479">Metal-binding</keyword>
<dbReference type="PANTHER" id="PTHR12268:SF14">
    <property type="entry name" value="DYSTROPHIN-1"/>
    <property type="match status" value="1"/>
</dbReference>
<keyword evidence="5 9" id="KW-0863">Zinc-finger</keyword>
<dbReference type="Proteomes" id="UP000670152">
    <property type="component" value="Unassembled WGS sequence"/>
</dbReference>
<dbReference type="Pfam" id="PF00569">
    <property type="entry name" value="ZZ"/>
    <property type="match status" value="1"/>
</dbReference>
<proteinExistence type="predicted"/>
<dbReference type="InterPro" id="IPR050774">
    <property type="entry name" value="KCMF1/Dystrophin"/>
</dbReference>
<dbReference type="GO" id="GO:0005737">
    <property type="term" value="C:cytoplasm"/>
    <property type="evidence" value="ECO:0007669"/>
    <property type="project" value="UniProtKB-SubCell"/>
</dbReference>
<organism evidence="13 14">
    <name type="scientific">Acromyrmex heyeri</name>
    <dbReference type="NCBI Taxonomy" id="230685"/>
    <lineage>
        <taxon>Eukaryota</taxon>
        <taxon>Metazoa</taxon>
        <taxon>Ecdysozoa</taxon>
        <taxon>Arthropoda</taxon>
        <taxon>Hexapoda</taxon>
        <taxon>Insecta</taxon>
        <taxon>Pterygota</taxon>
        <taxon>Neoptera</taxon>
        <taxon>Endopterygota</taxon>
        <taxon>Hymenoptera</taxon>
        <taxon>Apocrita</taxon>
        <taxon>Aculeata</taxon>
        <taxon>Formicoidea</taxon>
        <taxon>Formicidae</taxon>
        <taxon>Myrmicinae</taxon>
        <taxon>Acromyrmex</taxon>
    </lineage>
</organism>